<dbReference type="InterPro" id="IPR007804">
    <property type="entry name" value="GvpG"/>
</dbReference>
<evidence type="ECO:0000313" key="2">
    <source>
        <dbReference type="Proteomes" id="UP000243528"/>
    </source>
</evidence>
<dbReference type="RefSeq" id="WP_106540030.1">
    <property type="nucleotide sequence ID" value="NZ_PYGE01000033.1"/>
</dbReference>
<protein>
    <submittedName>
        <fullName evidence="1">Gas vesicle protein GvpG</fullName>
    </submittedName>
</protein>
<evidence type="ECO:0000313" key="1">
    <source>
        <dbReference type="EMBL" id="PSK91894.1"/>
    </source>
</evidence>
<dbReference type="AlphaFoldDB" id="A0A2P8D3V5"/>
<keyword evidence="2" id="KW-1185">Reference proteome</keyword>
<proteinExistence type="predicted"/>
<dbReference type="EMBL" id="PYGE01000033">
    <property type="protein sequence ID" value="PSK91894.1"/>
    <property type="molecule type" value="Genomic_DNA"/>
</dbReference>
<gene>
    <name evidence="1" type="ORF">CLV30_13327</name>
</gene>
<dbReference type="Proteomes" id="UP000243528">
    <property type="component" value="Unassembled WGS sequence"/>
</dbReference>
<dbReference type="OrthoDB" id="3541554at2"/>
<comment type="caution">
    <text evidence="1">The sequence shown here is derived from an EMBL/GenBank/DDBJ whole genome shotgun (WGS) entry which is preliminary data.</text>
</comment>
<sequence length="83" mass="9372">MGLLSGLLTLPVAPLRGVARIAELLRDQAERQYYDPATIRRELEEIDRARAEGALTDAEASTMEDELVARLVDRPHDRGYQEH</sequence>
<name>A0A2P8D3V5_9ACTN</name>
<organism evidence="1 2">
    <name type="scientific">Haloactinopolyspora alba</name>
    <dbReference type="NCBI Taxonomy" id="648780"/>
    <lineage>
        <taxon>Bacteria</taxon>
        <taxon>Bacillati</taxon>
        <taxon>Actinomycetota</taxon>
        <taxon>Actinomycetes</taxon>
        <taxon>Jiangellales</taxon>
        <taxon>Jiangellaceae</taxon>
        <taxon>Haloactinopolyspora</taxon>
    </lineage>
</organism>
<reference evidence="1 2" key="1">
    <citation type="submission" date="2018-03" db="EMBL/GenBank/DDBJ databases">
        <title>Genomic Encyclopedia of Archaeal and Bacterial Type Strains, Phase II (KMG-II): from individual species to whole genera.</title>
        <authorList>
            <person name="Goeker M."/>
        </authorList>
    </citation>
    <scope>NUCLEOTIDE SEQUENCE [LARGE SCALE GENOMIC DNA]</scope>
    <source>
        <strain evidence="1 2">DSM 45211</strain>
    </source>
</reference>
<dbReference type="Pfam" id="PF05120">
    <property type="entry name" value="GvpG"/>
    <property type="match status" value="1"/>
</dbReference>
<accession>A0A2P8D3V5</accession>